<dbReference type="EMBL" id="JAGFBS010000008">
    <property type="protein sequence ID" value="KAG6377870.1"/>
    <property type="molecule type" value="Genomic_DNA"/>
</dbReference>
<feature type="domain" description="DUF6532" evidence="1">
    <location>
        <begin position="3"/>
        <end position="45"/>
    </location>
</feature>
<protein>
    <recommendedName>
        <fullName evidence="1">DUF6532 domain-containing protein</fullName>
    </recommendedName>
</protein>
<keyword evidence="3" id="KW-1185">Reference proteome</keyword>
<dbReference type="Pfam" id="PF20149">
    <property type="entry name" value="DUF6532"/>
    <property type="match status" value="1"/>
</dbReference>
<dbReference type="Proteomes" id="UP000683000">
    <property type="component" value="Unassembled WGS sequence"/>
</dbReference>
<evidence type="ECO:0000259" key="1">
    <source>
        <dbReference type="Pfam" id="PF20149"/>
    </source>
</evidence>
<dbReference type="AlphaFoldDB" id="A0A8I3AD05"/>
<gene>
    <name evidence="2" type="ORF">JVT61DRAFT_14652</name>
</gene>
<name>A0A8I3AD05_9AGAM</name>
<comment type="caution">
    <text evidence="2">The sequence shown here is derived from an EMBL/GenBank/DDBJ whole genome shotgun (WGS) entry which is preliminary data.</text>
</comment>
<sequence>MAAPALGALIISFFYNGSSSLAATFPNVFAGEVPQVTVCLAATAVPIPLFF</sequence>
<organism evidence="2 3">
    <name type="scientific">Boletus reticuloceps</name>
    <dbReference type="NCBI Taxonomy" id="495285"/>
    <lineage>
        <taxon>Eukaryota</taxon>
        <taxon>Fungi</taxon>
        <taxon>Dikarya</taxon>
        <taxon>Basidiomycota</taxon>
        <taxon>Agaricomycotina</taxon>
        <taxon>Agaricomycetes</taxon>
        <taxon>Agaricomycetidae</taxon>
        <taxon>Boletales</taxon>
        <taxon>Boletineae</taxon>
        <taxon>Boletaceae</taxon>
        <taxon>Boletoideae</taxon>
        <taxon>Boletus</taxon>
    </lineage>
</organism>
<accession>A0A8I3AD05</accession>
<proteinExistence type="predicted"/>
<reference evidence="2" key="1">
    <citation type="submission" date="2021-03" db="EMBL/GenBank/DDBJ databases">
        <title>Evolutionary innovations through gain and loss of genes in the ectomycorrhizal Boletales.</title>
        <authorList>
            <person name="Wu G."/>
            <person name="Miyauchi S."/>
            <person name="Morin E."/>
            <person name="Yang Z.-L."/>
            <person name="Xu J."/>
            <person name="Martin F.M."/>
        </authorList>
    </citation>
    <scope>NUCLEOTIDE SEQUENCE</scope>
    <source>
        <strain evidence="2">BR01</strain>
    </source>
</reference>
<dbReference type="InterPro" id="IPR045341">
    <property type="entry name" value="DUF6532"/>
</dbReference>
<evidence type="ECO:0000313" key="3">
    <source>
        <dbReference type="Proteomes" id="UP000683000"/>
    </source>
</evidence>
<evidence type="ECO:0000313" key="2">
    <source>
        <dbReference type="EMBL" id="KAG6377870.1"/>
    </source>
</evidence>